<keyword evidence="3" id="KW-1185">Reference proteome</keyword>
<proteinExistence type="predicted"/>
<evidence type="ECO:0000256" key="1">
    <source>
        <dbReference type="SAM" id="MobiDB-lite"/>
    </source>
</evidence>
<reference evidence="3" key="1">
    <citation type="journal article" date="2019" name="Int. J. Syst. Evol. Microbiol.">
        <title>The Global Catalogue of Microorganisms (GCM) 10K type strain sequencing project: providing services to taxonomists for standard genome sequencing and annotation.</title>
        <authorList>
            <consortium name="The Broad Institute Genomics Platform"/>
            <consortium name="The Broad Institute Genome Sequencing Center for Infectious Disease"/>
            <person name="Wu L."/>
            <person name="Ma J."/>
        </authorList>
    </citation>
    <scope>NUCLEOTIDE SEQUENCE [LARGE SCALE GENOMIC DNA]</scope>
    <source>
        <strain evidence="3">CGMCC 4.7177</strain>
    </source>
</reference>
<feature type="region of interest" description="Disordered" evidence="1">
    <location>
        <begin position="132"/>
        <end position="160"/>
    </location>
</feature>
<comment type="caution">
    <text evidence="2">The sequence shown here is derived from an EMBL/GenBank/DDBJ whole genome shotgun (WGS) entry which is preliminary data.</text>
</comment>
<evidence type="ECO:0000313" key="3">
    <source>
        <dbReference type="Proteomes" id="UP001595839"/>
    </source>
</evidence>
<protein>
    <submittedName>
        <fullName evidence="2">Resolvase</fullName>
    </submittedName>
</protein>
<dbReference type="RefSeq" id="WP_381182069.1">
    <property type="nucleotide sequence ID" value="NZ_JBHSFK010000003.1"/>
</dbReference>
<feature type="compositionally biased region" description="Basic and acidic residues" evidence="1">
    <location>
        <begin position="151"/>
        <end position="160"/>
    </location>
</feature>
<accession>A0ABV9AL71</accession>
<sequence>MGQTLAAAGDLQRDLQRELTYDGLRAAEAKGNKGGRRPAVVARKVDAVRTAYLEGRSIAALARDHDVSRGAIRTAVADLLPEYTAAAPDAPAPELAVALDMPGKVADFLRAADLKPAERATLDQGVTVRRGQGYTLRPGTSAVPAQRKARREYENRVSTP</sequence>
<name>A0ABV9AL71_9ACTN</name>
<organism evidence="2 3">
    <name type="scientific">Streptomyces vulcanius</name>
    <dbReference type="NCBI Taxonomy" id="1441876"/>
    <lineage>
        <taxon>Bacteria</taxon>
        <taxon>Bacillati</taxon>
        <taxon>Actinomycetota</taxon>
        <taxon>Actinomycetes</taxon>
        <taxon>Kitasatosporales</taxon>
        <taxon>Streptomycetaceae</taxon>
        <taxon>Streptomyces</taxon>
    </lineage>
</organism>
<evidence type="ECO:0000313" key="2">
    <source>
        <dbReference type="EMBL" id="MFC4499138.1"/>
    </source>
</evidence>
<dbReference type="EMBL" id="JBHSFK010000003">
    <property type="protein sequence ID" value="MFC4499138.1"/>
    <property type="molecule type" value="Genomic_DNA"/>
</dbReference>
<dbReference type="Proteomes" id="UP001595839">
    <property type="component" value="Unassembled WGS sequence"/>
</dbReference>
<gene>
    <name evidence="2" type="ORF">ACFPIH_06295</name>
</gene>